<keyword evidence="1" id="KW-0812">Transmembrane</keyword>
<dbReference type="EMBL" id="AJWK01029758">
    <property type="status" value="NOT_ANNOTATED_CDS"/>
    <property type="molecule type" value="Genomic_DNA"/>
</dbReference>
<dbReference type="InterPro" id="IPR015819">
    <property type="entry name" value="Lipid_transp_b-sht_shell"/>
</dbReference>
<reference evidence="2" key="1">
    <citation type="submission" date="2020-05" db="UniProtKB">
        <authorList>
            <consortium name="EnsemblMetazoa"/>
        </authorList>
    </citation>
    <scope>IDENTIFICATION</scope>
    <source>
        <strain evidence="2">Jacobina</strain>
    </source>
</reference>
<evidence type="ECO:0000313" key="2">
    <source>
        <dbReference type="EnsemblMetazoa" id="LLOJ008758-PA"/>
    </source>
</evidence>
<protein>
    <recommendedName>
        <fullName evidence="4">Vitellogenin domain-containing protein</fullName>
    </recommendedName>
</protein>
<dbReference type="Gene3D" id="1.25.10.20">
    <property type="entry name" value="Vitellinogen, superhelical"/>
    <property type="match status" value="1"/>
</dbReference>
<keyword evidence="1" id="KW-1133">Transmembrane helix</keyword>
<name>A0A1B0CUX3_LUTLO</name>
<dbReference type="InterPro" id="IPR011030">
    <property type="entry name" value="Lipovitellin_superhlx_dom"/>
</dbReference>
<dbReference type="Proteomes" id="UP000092461">
    <property type="component" value="Unassembled WGS sequence"/>
</dbReference>
<proteinExistence type="predicted"/>
<dbReference type="EMBL" id="AJWK01029756">
    <property type="status" value="NOT_ANNOTATED_CDS"/>
    <property type="molecule type" value="Genomic_DNA"/>
</dbReference>
<sequence length="370" mass="41260">MPTIDPNLLALSAHLYLGSLLYTIYYLLGGTSKSQKCKNWEENDDKDKIYISIEMKELKVQNGEIVEPPLDYLVNIPKNNPIDFILTSSGKIILRKNEATMNWNFYKTISNFLLFDSASFNKVKKDERGAFTVSMPTIYGNCDIESLTQQTGWSTYVVEQFFDPTTCTNFNDFSFSDTTDDGYSTLNIFYNLIPLTGSEASVLFIVKKLTFDGGISSIDMALKMLTKLAGSIRNPTFKVLEALKEVAESKSSAAVLAYTAAVGTAYERNASPELLKYIQQVENEMFSVILIHLTIKSIDMALKMLTKLAGSIRNPTFKVLEALKEVAESKSSAAVLAYTAAVGTAYERNASPELLKYIQQVENEMFSGRT</sequence>
<dbReference type="SUPFAM" id="SSF48431">
    <property type="entry name" value="Lipovitellin-phosvitin complex, superhelical domain"/>
    <property type="match status" value="1"/>
</dbReference>
<evidence type="ECO:0000313" key="3">
    <source>
        <dbReference type="Proteomes" id="UP000092461"/>
    </source>
</evidence>
<keyword evidence="3" id="KW-1185">Reference proteome</keyword>
<keyword evidence="1" id="KW-0472">Membrane</keyword>
<dbReference type="EnsemblMetazoa" id="LLOJ008758-RA">
    <property type="protein sequence ID" value="LLOJ008758-PA"/>
    <property type="gene ID" value="LLOJ008758"/>
</dbReference>
<organism evidence="2 3">
    <name type="scientific">Lutzomyia longipalpis</name>
    <name type="common">Sand fly</name>
    <dbReference type="NCBI Taxonomy" id="7200"/>
    <lineage>
        <taxon>Eukaryota</taxon>
        <taxon>Metazoa</taxon>
        <taxon>Ecdysozoa</taxon>
        <taxon>Arthropoda</taxon>
        <taxon>Hexapoda</taxon>
        <taxon>Insecta</taxon>
        <taxon>Pterygota</taxon>
        <taxon>Neoptera</taxon>
        <taxon>Endopterygota</taxon>
        <taxon>Diptera</taxon>
        <taxon>Nematocera</taxon>
        <taxon>Psychodoidea</taxon>
        <taxon>Psychodidae</taxon>
        <taxon>Lutzomyia</taxon>
        <taxon>Lutzomyia</taxon>
    </lineage>
</organism>
<dbReference type="EMBL" id="AJWK01029759">
    <property type="status" value="NOT_ANNOTATED_CDS"/>
    <property type="molecule type" value="Genomic_DNA"/>
</dbReference>
<evidence type="ECO:0008006" key="4">
    <source>
        <dbReference type="Google" id="ProtNLM"/>
    </source>
</evidence>
<dbReference type="EMBL" id="AJWK01029757">
    <property type="status" value="NOT_ANNOTATED_CDS"/>
    <property type="molecule type" value="Genomic_DNA"/>
</dbReference>
<dbReference type="VEuPathDB" id="VectorBase:LLONM1_005247"/>
<dbReference type="GO" id="GO:0005319">
    <property type="term" value="F:lipid transporter activity"/>
    <property type="evidence" value="ECO:0007669"/>
    <property type="project" value="InterPro"/>
</dbReference>
<dbReference type="AlphaFoldDB" id="A0A1B0CUX3"/>
<dbReference type="VEuPathDB" id="VectorBase:LLOJ008758"/>
<feature type="transmembrane region" description="Helical" evidence="1">
    <location>
        <begin position="6"/>
        <end position="28"/>
    </location>
</feature>
<evidence type="ECO:0000256" key="1">
    <source>
        <dbReference type="SAM" id="Phobius"/>
    </source>
</evidence>
<accession>A0A1B0CUX3</accession>
<dbReference type="SUPFAM" id="SSF56968">
    <property type="entry name" value="Lipovitellin-phosvitin complex, beta-sheet shell regions"/>
    <property type="match status" value="1"/>
</dbReference>